<feature type="region of interest" description="Disordered" evidence="5">
    <location>
        <begin position="403"/>
        <end position="431"/>
    </location>
</feature>
<evidence type="ECO:0000256" key="1">
    <source>
        <dbReference type="ARBA" id="ARBA00006442"/>
    </source>
</evidence>
<keyword evidence="8" id="KW-1185">Reference proteome</keyword>
<dbReference type="GO" id="GO:0005737">
    <property type="term" value="C:cytoplasm"/>
    <property type="evidence" value="ECO:0007669"/>
    <property type="project" value="TreeGrafter"/>
</dbReference>
<dbReference type="Proteomes" id="UP000800094">
    <property type="component" value="Unassembled WGS sequence"/>
</dbReference>
<evidence type="ECO:0000313" key="8">
    <source>
        <dbReference type="Proteomes" id="UP000800094"/>
    </source>
</evidence>
<accession>A0A6A6J4F8</accession>
<dbReference type="PANTHER" id="PTHR43735">
    <property type="entry name" value="APOPTOSIS-INDUCING FACTOR 1"/>
    <property type="match status" value="1"/>
</dbReference>
<sequence length="431" mass="46205">MSTETILVLGGSFAGLNAAHYALKHTIPQLPKKDGTTYTVTMVNPSKDFFWRIAGPRACVSKKLMPPSKLFYPIEPAFAYAKDNFTFIQGTATHVDPAGQTVSVTTVSGEQKQIPYLALIIATGISTPSPLFTQTTNAADLEATYDAFQKQLPNAKTVVIGGGGPVGVETAGEIAEFLNGKPGWLAAAPKNPKAQVTLVTADKKMLPLLRESISKQAEKFLKRLGCDVVYNTKVVSTTTTGEGEGAKTAVQLSDGKTMEADIYIDATGVRPNSSFLPKEWLDNRNRVDCNPKTLRVEHESAGPRVYVMGDVGSYTRGGVVDMYDAIPVAMTNLKTDLIAHISGKEPGPDRHYTPNLKEQQICPIGTQKGVGAFAGRPVPSIMVWAIKGRDYLIGQLAEAQVRGDPVKKETKWKPQPIVASGKAGLSSGQTA</sequence>
<evidence type="ECO:0000313" key="7">
    <source>
        <dbReference type="EMBL" id="KAF2257102.1"/>
    </source>
</evidence>
<protein>
    <submittedName>
        <fullName evidence="7">FAD/NAD(P)-binding domain-containing protein</fullName>
    </submittedName>
</protein>
<dbReference type="PRINTS" id="PR00411">
    <property type="entry name" value="PNDRDTASEI"/>
</dbReference>
<evidence type="ECO:0000256" key="3">
    <source>
        <dbReference type="ARBA" id="ARBA00022827"/>
    </source>
</evidence>
<dbReference type="Pfam" id="PF07992">
    <property type="entry name" value="Pyr_redox_2"/>
    <property type="match status" value="1"/>
</dbReference>
<dbReference type="InterPro" id="IPR036188">
    <property type="entry name" value="FAD/NAD-bd_sf"/>
</dbReference>
<name>A0A6A6J4F8_9PLEO</name>
<evidence type="ECO:0000259" key="6">
    <source>
        <dbReference type="Pfam" id="PF07992"/>
    </source>
</evidence>
<evidence type="ECO:0000256" key="5">
    <source>
        <dbReference type="SAM" id="MobiDB-lite"/>
    </source>
</evidence>
<feature type="domain" description="FAD/NAD(P)-binding" evidence="6">
    <location>
        <begin position="6"/>
        <end position="312"/>
    </location>
</feature>
<dbReference type="AlphaFoldDB" id="A0A6A6J4F8"/>
<evidence type="ECO:0000256" key="4">
    <source>
        <dbReference type="ARBA" id="ARBA00023002"/>
    </source>
</evidence>
<dbReference type="Gene3D" id="3.50.50.100">
    <property type="match status" value="1"/>
</dbReference>
<dbReference type="GO" id="GO:0004174">
    <property type="term" value="F:electron-transferring-flavoprotein dehydrogenase activity"/>
    <property type="evidence" value="ECO:0007669"/>
    <property type="project" value="TreeGrafter"/>
</dbReference>
<gene>
    <name evidence="7" type="ORF">BU26DRAFT_513812</name>
</gene>
<keyword evidence="3" id="KW-0274">FAD</keyword>
<keyword evidence="2" id="KW-0285">Flavoprotein</keyword>
<organism evidence="7 8">
    <name type="scientific">Trematosphaeria pertusa</name>
    <dbReference type="NCBI Taxonomy" id="390896"/>
    <lineage>
        <taxon>Eukaryota</taxon>
        <taxon>Fungi</taxon>
        <taxon>Dikarya</taxon>
        <taxon>Ascomycota</taxon>
        <taxon>Pezizomycotina</taxon>
        <taxon>Dothideomycetes</taxon>
        <taxon>Pleosporomycetidae</taxon>
        <taxon>Pleosporales</taxon>
        <taxon>Massarineae</taxon>
        <taxon>Trematosphaeriaceae</taxon>
        <taxon>Trematosphaeria</taxon>
    </lineage>
</organism>
<proteinExistence type="inferred from homology"/>
<evidence type="ECO:0000256" key="2">
    <source>
        <dbReference type="ARBA" id="ARBA00022630"/>
    </source>
</evidence>
<dbReference type="GO" id="GO:0050660">
    <property type="term" value="F:flavin adenine dinucleotide binding"/>
    <property type="evidence" value="ECO:0007669"/>
    <property type="project" value="TreeGrafter"/>
</dbReference>
<dbReference type="PRINTS" id="PR00368">
    <property type="entry name" value="FADPNR"/>
</dbReference>
<dbReference type="SUPFAM" id="SSF51905">
    <property type="entry name" value="FAD/NAD(P)-binding domain"/>
    <property type="match status" value="1"/>
</dbReference>
<dbReference type="PANTHER" id="PTHR43735:SF3">
    <property type="entry name" value="FERROPTOSIS SUPPRESSOR PROTEIN 1"/>
    <property type="match status" value="1"/>
</dbReference>
<dbReference type="GeneID" id="54581029"/>
<dbReference type="EMBL" id="ML987189">
    <property type="protein sequence ID" value="KAF2257102.1"/>
    <property type="molecule type" value="Genomic_DNA"/>
</dbReference>
<keyword evidence="4" id="KW-0560">Oxidoreductase</keyword>
<dbReference type="RefSeq" id="XP_033692106.1">
    <property type="nucleotide sequence ID" value="XM_033827699.1"/>
</dbReference>
<dbReference type="OrthoDB" id="202203at2759"/>
<dbReference type="InterPro" id="IPR023753">
    <property type="entry name" value="FAD/NAD-binding_dom"/>
</dbReference>
<reference evidence="7" key="1">
    <citation type="journal article" date="2020" name="Stud. Mycol.">
        <title>101 Dothideomycetes genomes: a test case for predicting lifestyles and emergence of pathogens.</title>
        <authorList>
            <person name="Haridas S."/>
            <person name="Albert R."/>
            <person name="Binder M."/>
            <person name="Bloem J."/>
            <person name="Labutti K."/>
            <person name="Salamov A."/>
            <person name="Andreopoulos B."/>
            <person name="Baker S."/>
            <person name="Barry K."/>
            <person name="Bills G."/>
            <person name="Bluhm B."/>
            <person name="Cannon C."/>
            <person name="Castanera R."/>
            <person name="Culley D."/>
            <person name="Daum C."/>
            <person name="Ezra D."/>
            <person name="Gonzalez J."/>
            <person name="Henrissat B."/>
            <person name="Kuo A."/>
            <person name="Liang C."/>
            <person name="Lipzen A."/>
            <person name="Lutzoni F."/>
            <person name="Magnuson J."/>
            <person name="Mondo S."/>
            <person name="Nolan M."/>
            <person name="Ohm R."/>
            <person name="Pangilinan J."/>
            <person name="Park H.-J."/>
            <person name="Ramirez L."/>
            <person name="Alfaro M."/>
            <person name="Sun H."/>
            <person name="Tritt A."/>
            <person name="Yoshinaga Y."/>
            <person name="Zwiers L.-H."/>
            <person name="Turgeon B."/>
            <person name="Goodwin S."/>
            <person name="Spatafora J."/>
            <person name="Crous P."/>
            <person name="Grigoriev I."/>
        </authorList>
    </citation>
    <scope>NUCLEOTIDE SEQUENCE</scope>
    <source>
        <strain evidence="7">CBS 122368</strain>
    </source>
</reference>
<comment type="similarity">
    <text evidence="1">Belongs to the FAD-dependent oxidoreductase family.</text>
</comment>